<dbReference type="Proteomes" id="UP000243542">
    <property type="component" value="Unassembled WGS sequence"/>
</dbReference>
<feature type="region of interest" description="Disordered" evidence="1">
    <location>
        <begin position="84"/>
        <end position="109"/>
    </location>
</feature>
<sequence length="109" mass="11450">MASTPRDPYHRTGPVPPPAPLPPARGELREDLSLIVTDGTRFYVPVFDVDPATGRAEFLGVALYEPTDPEGRALLAETVATARRDGTGTVPIPVPVHPPGPVPGPRPGA</sequence>
<dbReference type="RefSeq" id="WP_098512708.1">
    <property type="nucleotide sequence ID" value="NZ_JBIAKZ010000009.1"/>
</dbReference>
<feature type="compositionally biased region" description="Pro residues" evidence="1">
    <location>
        <begin position="14"/>
        <end position="23"/>
    </location>
</feature>
<proteinExistence type="predicted"/>
<dbReference type="EMBL" id="PDJK01000002">
    <property type="protein sequence ID" value="PFG48667.1"/>
    <property type="molecule type" value="Genomic_DNA"/>
</dbReference>
<protein>
    <submittedName>
        <fullName evidence="2">Uncharacterized protein</fullName>
    </submittedName>
</protein>
<gene>
    <name evidence="2" type="ORF">ATK36_3769</name>
</gene>
<keyword evidence="3" id="KW-1185">Reference proteome</keyword>
<dbReference type="AlphaFoldDB" id="A0A2A9FB67"/>
<name>A0A2A9FB67_9PSEU</name>
<organism evidence="2 3">
    <name type="scientific">Amycolatopsis sulphurea</name>
    <dbReference type="NCBI Taxonomy" id="76022"/>
    <lineage>
        <taxon>Bacteria</taxon>
        <taxon>Bacillati</taxon>
        <taxon>Actinomycetota</taxon>
        <taxon>Actinomycetes</taxon>
        <taxon>Pseudonocardiales</taxon>
        <taxon>Pseudonocardiaceae</taxon>
        <taxon>Amycolatopsis</taxon>
    </lineage>
</organism>
<feature type="compositionally biased region" description="Pro residues" evidence="1">
    <location>
        <begin position="92"/>
        <end position="109"/>
    </location>
</feature>
<feature type="region of interest" description="Disordered" evidence="1">
    <location>
        <begin position="1"/>
        <end position="25"/>
    </location>
</feature>
<reference evidence="2 3" key="1">
    <citation type="submission" date="2017-10" db="EMBL/GenBank/DDBJ databases">
        <title>Sequencing the genomes of 1000 actinobacteria strains.</title>
        <authorList>
            <person name="Klenk H.-P."/>
        </authorList>
    </citation>
    <scope>NUCLEOTIDE SEQUENCE [LARGE SCALE GENOMIC DNA]</scope>
    <source>
        <strain evidence="2 3">DSM 46092</strain>
    </source>
</reference>
<evidence type="ECO:0000256" key="1">
    <source>
        <dbReference type="SAM" id="MobiDB-lite"/>
    </source>
</evidence>
<evidence type="ECO:0000313" key="3">
    <source>
        <dbReference type="Proteomes" id="UP000243542"/>
    </source>
</evidence>
<comment type="caution">
    <text evidence="2">The sequence shown here is derived from an EMBL/GenBank/DDBJ whole genome shotgun (WGS) entry which is preliminary data.</text>
</comment>
<evidence type="ECO:0000313" key="2">
    <source>
        <dbReference type="EMBL" id="PFG48667.1"/>
    </source>
</evidence>
<accession>A0A2A9FB67</accession>